<dbReference type="InterPro" id="IPR011883">
    <property type="entry name" value="PaaD-like"/>
</dbReference>
<sequence length="173" mass="18781">MVTTTREEARERARAAAAAVTDPELPMLTLADLGILRRVEAGADGTAVVWITPTYSGCPALAEMRADVDRAVRAAGFDRVEVRTELSPPWTTDWITEEGRRKLAEHGISPPGSAPPRAAGPVPLTLLPTRTVPHCPLCGSDRTEELSRFGATSCKSLHRCRSCLEPFEHVKEI</sequence>
<comment type="caution">
    <text evidence="5">The sequence shown here is derived from an EMBL/GenBank/DDBJ whole genome shotgun (WGS) entry which is preliminary data.</text>
</comment>
<dbReference type="Proteomes" id="UP000189004">
    <property type="component" value="Unassembled WGS sequence"/>
</dbReference>
<dbReference type="InterPro" id="IPR052339">
    <property type="entry name" value="Fe-S_Maturation_MIP18"/>
</dbReference>
<dbReference type="Pfam" id="PF23451">
    <property type="entry name" value="Zn_ribbon_PaaD"/>
    <property type="match status" value="1"/>
</dbReference>
<accession>A0A7Y9XJB9</accession>
<evidence type="ECO:0000313" key="7">
    <source>
        <dbReference type="Proteomes" id="UP000584931"/>
    </source>
</evidence>
<dbReference type="PANTHER" id="PTHR42831">
    <property type="entry name" value="FE-S PROTEIN MATURATION AUXILIARY FACTOR YITW"/>
    <property type="match status" value="1"/>
</dbReference>
<name>A0A1V3C0X0_9ACTN</name>
<feature type="domain" description="PaaD zinc beta ribbon" evidence="3">
    <location>
        <begin position="129"/>
        <end position="171"/>
    </location>
</feature>
<dbReference type="SUPFAM" id="SSF117916">
    <property type="entry name" value="Fe-S cluster assembly (FSCA) domain-like"/>
    <property type="match status" value="1"/>
</dbReference>
<protein>
    <submittedName>
        <fullName evidence="5">Phenylacetate-CoA oxygenase subunit PaaJ</fullName>
    </submittedName>
    <submittedName>
        <fullName evidence="4">Ring-1,2-phenylacetyl-CoA epoxidase subunit PaaD</fullName>
    </submittedName>
</protein>
<organism evidence="5 6">
    <name type="scientific">Nocardiopsis sinuspersici</name>
    <dbReference type="NCBI Taxonomy" id="501010"/>
    <lineage>
        <taxon>Bacteria</taxon>
        <taxon>Bacillati</taxon>
        <taxon>Actinomycetota</taxon>
        <taxon>Actinomycetes</taxon>
        <taxon>Streptosporangiales</taxon>
        <taxon>Nocardiopsidaceae</taxon>
        <taxon>Nocardiopsis</taxon>
    </lineage>
</organism>
<gene>
    <name evidence="4" type="ORF">HNR06_005094</name>
    <name evidence="5" type="ORF">NOSIN_10185</name>
</gene>
<proteinExistence type="predicted"/>
<evidence type="ECO:0000313" key="5">
    <source>
        <dbReference type="EMBL" id="OOC54129.1"/>
    </source>
</evidence>
<dbReference type="EMBL" id="MCOK01000001">
    <property type="protein sequence ID" value="OOC54129.1"/>
    <property type="molecule type" value="Genomic_DNA"/>
</dbReference>
<evidence type="ECO:0000313" key="6">
    <source>
        <dbReference type="Proteomes" id="UP000189004"/>
    </source>
</evidence>
<dbReference type="OrthoDB" id="3684942at2"/>
<feature type="domain" description="MIP18 family-like" evidence="2">
    <location>
        <begin position="12"/>
        <end position="81"/>
    </location>
</feature>
<evidence type="ECO:0000313" key="4">
    <source>
        <dbReference type="EMBL" id="NYH55505.1"/>
    </source>
</evidence>
<accession>A0A1V3C0X0</accession>
<dbReference type="AlphaFoldDB" id="A0A1V3C0X0"/>
<feature type="region of interest" description="Disordered" evidence="1">
    <location>
        <begin position="104"/>
        <end position="123"/>
    </location>
</feature>
<reference evidence="4 7" key="3">
    <citation type="submission" date="2020-07" db="EMBL/GenBank/DDBJ databases">
        <title>Sequencing the genomes of 1000 actinobacteria strains.</title>
        <authorList>
            <person name="Klenk H.-P."/>
        </authorList>
    </citation>
    <scope>NUCLEOTIDE SEQUENCE [LARGE SCALE GENOMIC DNA]</scope>
    <source>
        <strain evidence="4 7">DSM 45278</strain>
    </source>
</reference>
<dbReference type="Proteomes" id="UP000584931">
    <property type="component" value="Unassembled WGS sequence"/>
</dbReference>
<evidence type="ECO:0000256" key="1">
    <source>
        <dbReference type="SAM" id="MobiDB-lite"/>
    </source>
</evidence>
<dbReference type="Gene3D" id="3.30.300.130">
    <property type="entry name" value="Fe-S cluster assembly (FSCA)"/>
    <property type="match status" value="1"/>
</dbReference>
<keyword evidence="6" id="KW-1185">Reference proteome</keyword>
<dbReference type="Pfam" id="PF01883">
    <property type="entry name" value="FeS_assembly_P"/>
    <property type="match status" value="1"/>
</dbReference>
<dbReference type="RefSeq" id="WP_077690524.1">
    <property type="nucleotide sequence ID" value="NZ_JACCHL010000001.1"/>
</dbReference>
<evidence type="ECO:0000259" key="3">
    <source>
        <dbReference type="Pfam" id="PF23451"/>
    </source>
</evidence>
<feature type="compositionally biased region" description="Low complexity" evidence="1">
    <location>
        <begin position="109"/>
        <end position="123"/>
    </location>
</feature>
<dbReference type="InterPro" id="IPR056572">
    <property type="entry name" value="Zn_ribbon_PaaD"/>
</dbReference>
<reference evidence="6" key="1">
    <citation type="submission" date="2016-08" db="EMBL/GenBank/DDBJ databases">
        <authorList>
            <person name="Tokovenko B."/>
            <person name="Kalinowski J."/>
        </authorList>
    </citation>
    <scope>NUCLEOTIDE SEQUENCE [LARGE SCALE GENOMIC DNA]</scope>
    <source>
        <strain evidence="6">UTMC102</strain>
    </source>
</reference>
<dbReference type="STRING" id="501010.NOSIN_10185"/>
<dbReference type="NCBIfam" id="TIGR02159">
    <property type="entry name" value="PA_CoA_Oxy4"/>
    <property type="match status" value="1"/>
</dbReference>
<dbReference type="EMBL" id="JACCHL010000001">
    <property type="protein sequence ID" value="NYH55505.1"/>
    <property type="molecule type" value="Genomic_DNA"/>
</dbReference>
<dbReference type="InterPro" id="IPR002744">
    <property type="entry name" value="MIP18-like"/>
</dbReference>
<dbReference type="InterPro" id="IPR034904">
    <property type="entry name" value="FSCA_dom_sf"/>
</dbReference>
<reference evidence="5" key="2">
    <citation type="submission" date="2016-08" db="EMBL/GenBank/DDBJ databases">
        <authorList>
            <person name="Seilhamer J.J."/>
        </authorList>
    </citation>
    <scope>NUCLEOTIDE SEQUENCE [LARGE SCALE GENOMIC DNA]</scope>
    <source>
        <strain evidence="5">UTMC102</strain>
    </source>
</reference>
<dbReference type="PANTHER" id="PTHR42831:SF3">
    <property type="entry name" value="1,2-PHENYLACETYL-COA EPOXIDASE, SUBUNIT D-RELATED"/>
    <property type="match status" value="1"/>
</dbReference>
<evidence type="ECO:0000259" key="2">
    <source>
        <dbReference type="Pfam" id="PF01883"/>
    </source>
</evidence>